<reference evidence="4" key="1">
    <citation type="journal article" date="2019" name="Int. J. Syst. Evol. Microbiol.">
        <title>The Global Catalogue of Microorganisms (GCM) 10K type strain sequencing project: providing services to taxonomists for standard genome sequencing and annotation.</title>
        <authorList>
            <consortium name="The Broad Institute Genomics Platform"/>
            <consortium name="The Broad Institute Genome Sequencing Center for Infectious Disease"/>
            <person name="Wu L."/>
            <person name="Ma J."/>
        </authorList>
    </citation>
    <scope>NUCLEOTIDE SEQUENCE [LARGE SCALE GENOMIC DNA]</scope>
    <source>
        <strain evidence="4">CGMCC 1.16226</strain>
    </source>
</reference>
<accession>A0ABW4W9H2</accession>
<gene>
    <name evidence="3" type="ORF">ACFSQT_01610</name>
</gene>
<feature type="region of interest" description="Disordered" evidence="1">
    <location>
        <begin position="112"/>
        <end position="164"/>
    </location>
</feature>
<proteinExistence type="predicted"/>
<dbReference type="InterPro" id="IPR012912">
    <property type="entry name" value="Plasmid_pRiA4b_Orf3-like"/>
</dbReference>
<comment type="caution">
    <text evidence="3">The sequence shown here is derived from an EMBL/GenBank/DDBJ whole genome shotgun (WGS) entry which is preliminary data.</text>
</comment>
<sequence>MGTKRRFEHCPGLSFIYLYDFCDHWEHLVTIKKFLTLDAIPKTAACIDGARARPPEDVGGISGFENFLAIMADRDDPEYRDVRRWCGGHFDPEWFDLTVVDKDVRSALKPNVRRRLHQPKPKRGAGARGKLRSTTEGSQLGFGRGRSYTDLSGSRQPIRHQQRRRYGRILARGAARLMGSEALLQGGAETAMAGQNASWTAVRPPRIRPLPATPCQSARDYASYRATRSTTPRSPSFTNSTLACRLAANREKAIVSVRFGS</sequence>
<evidence type="ECO:0000256" key="1">
    <source>
        <dbReference type="SAM" id="MobiDB-lite"/>
    </source>
</evidence>
<protein>
    <submittedName>
        <fullName evidence="3">Plasmid pRiA4b ORF-3 family protein</fullName>
    </submittedName>
</protein>
<name>A0ABW4W9H2_9HYPH</name>
<dbReference type="EMBL" id="JBHUGY010000003">
    <property type="protein sequence ID" value="MFD2051902.1"/>
    <property type="molecule type" value="Genomic_DNA"/>
</dbReference>
<feature type="compositionally biased region" description="Basic residues" evidence="1">
    <location>
        <begin position="112"/>
        <end position="131"/>
    </location>
</feature>
<dbReference type="Proteomes" id="UP001597349">
    <property type="component" value="Unassembled WGS sequence"/>
</dbReference>
<dbReference type="PANTHER" id="PTHR41878">
    <property type="entry name" value="LEXA REPRESSOR-RELATED"/>
    <property type="match status" value="1"/>
</dbReference>
<evidence type="ECO:0000259" key="2">
    <source>
        <dbReference type="Pfam" id="PF07929"/>
    </source>
</evidence>
<dbReference type="PANTHER" id="PTHR41878:SF1">
    <property type="entry name" value="TNPR PROTEIN"/>
    <property type="match status" value="1"/>
</dbReference>
<feature type="domain" description="Plasmid pRiA4b Orf3-like" evidence="2">
    <location>
        <begin position="13"/>
        <end position="97"/>
    </location>
</feature>
<dbReference type="Gene3D" id="3.10.290.30">
    <property type="entry name" value="MM3350-like"/>
    <property type="match status" value="1"/>
</dbReference>
<evidence type="ECO:0000313" key="3">
    <source>
        <dbReference type="EMBL" id="MFD2051902.1"/>
    </source>
</evidence>
<dbReference type="InterPro" id="IPR024047">
    <property type="entry name" value="MM3350-like_sf"/>
</dbReference>
<dbReference type="Pfam" id="PF07929">
    <property type="entry name" value="PRiA4_ORF3"/>
    <property type="match status" value="1"/>
</dbReference>
<dbReference type="SUPFAM" id="SSF159941">
    <property type="entry name" value="MM3350-like"/>
    <property type="match status" value="1"/>
</dbReference>
<dbReference type="RefSeq" id="WP_379016719.1">
    <property type="nucleotide sequence ID" value="NZ_JBHUGY010000003.1"/>
</dbReference>
<evidence type="ECO:0000313" key="4">
    <source>
        <dbReference type="Proteomes" id="UP001597349"/>
    </source>
</evidence>
<organism evidence="3 4">
    <name type="scientific">Mesorhizobium calcicola</name>
    <dbReference type="NCBI Taxonomy" id="1300310"/>
    <lineage>
        <taxon>Bacteria</taxon>
        <taxon>Pseudomonadati</taxon>
        <taxon>Pseudomonadota</taxon>
        <taxon>Alphaproteobacteria</taxon>
        <taxon>Hyphomicrobiales</taxon>
        <taxon>Phyllobacteriaceae</taxon>
        <taxon>Mesorhizobium</taxon>
    </lineage>
</organism>
<keyword evidence="4" id="KW-1185">Reference proteome</keyword>